<evidence type="ECO:0000259" key="7">
    <source>
        <dbReference type="Pfam" id="PF26594"/>
    </source>
</evidence>
<dbReference type="Pfam" id="PF13184">
    <property type="entry name" value="KH_NusA_1st"/>
    <property type="match status" value="1"/>
</dbReference>
<evidence type="ECO:0008006" key="9">
    <source>
        <dbReference type="Google" id="ProtNLM"/>
    </source>
</evidence>
<dbReference type="SUPFAM" id="SSF54814">
    <property type="entry name" value="Prokaryotic type KH domain (KH-domain type II)"/>
    <property type="match status" value="2"/>
</dbReference>
<evidence type="ECO:0000256" key="4">
    <source>
        <dbReference type="ARBA" id="ARBA00023015"/>
    </source>
</evidence>
<keyword evidence="1" id="KW-0806">Transcription termination</keyword>
<dbReference type="PANTHER" id="PTHR22648">
    <property type="entry name" value="TRANSCRIPTION TERMINATION FACTOR NUSA"/>
    <property type="match status" value="1"/>
</dbReference>
<keyword evidence="3" id="KW-0694">RNA-binding</keyword>
<evidence type="ECO:0000256" key="2">
    <source>
        <dbReference type="ARBA" id="ARBA00022490"/>
    </source>
</evidence>
<dbReference type="GO" id="GO:0003723">
    <property type="term" value="F:RNA binding"/>
    <property type="evidence" value="ECO:0007669"/>
    <property type="project" value="UniProtKB-KW"/>
</dbReference>
<accession>X1HP23</accession>
<feature type="non-terminal residue" evidence="8">
    <location>
        <position position="1"/>
    </location>
</feature>
<dbReference type="InterPro" id="IPR058582">
    <property type="entry name" value="KH_NusA_2nd"/>
</dbReference>
<dbReference type="GO" id="GO:0031564">
    <property type="term" value="P:transcription antitermination"/>
    <property type="evidence" value="ECO:0007669"/>
    <property type="project" value="InterPro"/>
</dbReference>
<evidence type="ECO:0000256" key="3">
    <source>
        <dbReference type="ARBA" id="ARBA00022884"/>
    </source>
</evidence>
<dbReference type="Gene3D" id="3.30.300.20">
    <property type="match status" value="2"/>
</dbReference>
<evidence type="ECO:0000256" key="5">
    <source>
        <dbReference type="ARBA" id="ARBA00023163"/>
    </source>
</evidence>
<dbReference type="GO" id="GO:0005829">
    <property type="term" value="C:cytosol"/>
    <property type="evidence" value="ECO:0007669"/>
    <property type="project" value="TreeGrafter"/>
</dbReference>
<feature type="domain" description="Transcription factor NusA first KH" evidence="6">
    <location>
        <begin position="58"/>
        <end position="130"/>
    </location>
</feature>
<dbReference type="InterPro" id="IPR025249">
    <property type="entry name" value="TF_NusA_KH_1st"/>
</dbReference>
<dbReference type="AlphaFoldDB" id="X1HP23"/>
<organism evidence="8">
    <name type="scientific">marine sediment metagenome</name>
    <dbReference type="NCBI Taxonomy" id="412755"/>
    <lineage>
        <taxon>unclassified sequences</taxon>
        <taxon>metagenomes</taxon>
        <taxon>ecological metagenomes</taxon>
    </lineage>
</organism>
<keyword evidence="5" id="KW-0804">Transcription</keyword>
<sequence length="162" mass="17622">KKKKVNIVVEDRESAAIAIGSKGINIKLVSQITGLDIDILTVGQAEDLKKIEPAKSPEELLKQAVIQQIPEVANGTITIVDMVREPGIRSKVIVKQASGQETAAPTCNGKKKHHVKALIKELGESVWFIEFHEDSESSLVACLACNNCIKKVGKTPRFSLQI</sequence>
<gene>
    <name evidence="8" type="ORF">S03H2_54997</name>
</gene>
<reference evidence="8" key="1">
    <citation type="journal article" date="2014" name="Front. Microbiol.">
        <title>High frequency of phylogenetically diverse reductive dehalogenase-homologous genes in deep subseafloor sedimentary metagenomes.</title>
        <authorList>
            <person name="Kawai M."/>
            <person name="Futagami T."/>
            <person name="Toyoda A."/>
            <person name="Takaki Y."/>
            <person name="Nishi S."/>
            <person name="Hori S."/>
            <person name="Arai W."/>
            <person name="Tsubouchi T."/>
            <person name="Morono Y."/>
            <person name="Uchiyama I."/>
            <person name="Ito T."/>
            <person name="Fujiyama A."/>
            <person name="Inagaki F."/>
            <person name="Takami H."/>
        </authorList>
    </citation>
    <scope>NUCLEOTIDE SEQUENCE</scope>
    <source>
        <strain evidence="8">Expedition CK06-06</strain>
    </source>
</reference>
<keyword evidence="4" id="KW-0805">Transcription regulation</keyword>
<dbReference type="EMBL" id="BARU01035103">
    <property type="protein sequence ID" value="GAH71242.1"/>
    <property type="molecule type" value="Genomic_DNA"/>
</dbReference>
<name>X1HP23_9ZZZZ</name>
<proteinExistence type="predicted"/>
<dbReference type="InterPro" id="IPR030842">
    <property type="entry name" value="TF_NusA_bacterial"/>
</dbReference>
<protein>
    <recommendedName>
        <fullName evidence="9">KH domain-containing protein</fullName>
    </recommendedName>
</protein>
<evidence type="ECO:0000256" key="1">
    <source>
        <dbReference type="ARBA" id="ARBA00022472"/>
    </source>
</evidence>
<keyword evidence="2" id="KW-0963">Cytoplasm</keyword>
<dbReference type="PANTHER" id="PTHR22648:SF0">
    <property type="entry name" value="TRANSCRIPTION TERMINATION_ANTITERMINATION PROTEIN NUSA"/>
    <property type="match status" value="1"/>
</dbReference>
<evidence type="ECO:0000259" key="6">
    <source>
        <dbReference type="Pfam" id="PF13184"/>
    </source>
</evidence>
<dbReference type="InterPro" id="IPR009019">
    <property type="entry name" value="KH_sf_prok-type"/>
</dbReference>
<feature type="domain" description="NusA-like second KH" evidence="7">
    <location>
        <begin position="2"/>
        <end position="46"/>
    </location>
</feature>
<evidence type="ECO:0000313" key="8">
    <source>
        <dbReference type="EMBL" id="GAH71242.1"/>
    </source>
</evidence>
<dbReference type="GO" id="GO:0006353">
    <property type="term" value="P:DNA-templated transcription termination"/>
    <property type="evidence" value="ECO:0007669"/>
    <property type="project" value="UniProtKB-KW"/>
</dbReference>
<dbReference type="Pfam" id="PF26594">
    <property type="entry name" value="KH_NusA_2nd"/>
    <property type="match status" value="1"/>
</dbReference>
<dbReference type="InterPro" id="IPR015946">
    <property type="entry name" value="KH_dom-like_a/b"/>
</dbReference>
<comment type="caution">
    <text evidence="8">The sequence shown here is derived from an EMBL/GenBank/DDBJ whole genome shotgun (WGS) entry which is preliminary data.</text>
</comment>